<protein>
    <recommendedName>
        <fullName evidence="3">SRPBCC family protein</fullName>
    </recommendedName>
</protein>
<sequence length="154" mass="16902">MVMVWRFGAVSVDAVMAVIRDPATFADWMVAVPSPLKAGPSWPETGCVVQRDTGREMRGRHMQNRGLIVAIVDRWRPDRELTVRLRSGLGGWVQIAVRVQPRPGGSLIEVSAEPITAAARLRYAGTGRNAAEQRCALVAERLITLATPEPVDDF</sequence>
<dbReference type="SUPFAM" id="SSF55961">
    <property type="entry name" value="Bet v1-like"/>
    <property type="match status" value="1"/>
</dbReference>
<organism evidence="1 2">
    <name type="scientific">Kribbella rubisoli</name>
    <dbReference type="NCBI Taxonomy" id="3075929"/>
    <lineage>
        <taxon>Bacteria</taxon>
        <taxon>Bacillati</taxon>
        <taxon>Actinomycetota</taxon>
        <taxon>Actinomycetes</taxon>
        <taxon>Propionibacteriales</taxon>
        <taxon>Kribbellaceae</taxon>
        <taxon>Kribbella</taxon>
    </lineage>
</organism>
<name>A0A4Q7WLZ0_9ACTN</name>
<dbReference type="EMBL" id="SHKR01000015">
    <property type="protein sequence ID" value="RZU11081.1"/>
    <property type="molecule type" value="Genomic_DNA"/>
</dbReference>
<dbReference type="Gene3D" id="3.30.530.20">
    <property type="match status" value="1"/>
</dbReference>
<evidence type="ECO:0000313" key="2">
    <source>
        <dbReference type="Proteomes" id="UP000292027"/>
    </source>
</evidence>
<proteinExistence type="predicted"/>
<dbReference type="Proteomes" id="UP000292027">
    <property type="component" value="Unassembled WGS sequence"/>
</dbReference>
<keyword evidence="2" id="KW-1185">Reference proteome</keyword>
<comment type="caution">
    <text evidence="1">The sequence shown here is derived from an EMBL/GenBank/DDBJ whole genome shotgun (WGS) entry which is preliminary data.</text>
</comment>
<reference evidence="1 2" key="1">
    <citation type="journal article" date="2015" name="Stand. Genomic Sci.">
        <title>Genomic Encyclopedia of Bacterial and Archaeal Type Strains, Phase III: the genomes of soil and plant-associated and newly described type strains.</title>
        <authorList>
            <person name="Whitman W.B."/>
            <person name="Woyke T."/>
            <person name="Klenk H.P."/>
            <person name="Zhou Y."/>
            <person name="Lilburn T.G."/>
            <person name="Beck B.J."/>
            <person name="De Vos P."/>
            <person name="Vandamme P."/>
            <person name="Eisen J.A."/>
            <person name="Garrity G."/>
            <person name="Hugenholtz P."/>
            <person name="Kyrpides N.C."/>
        </authorList>
    </citation>
    <scope>NUCLEOTIDE SEQUENCE [LARGE SCALE GENOMIC DNA]</scope>
    <source>
        <strain evidence="1 2">VKM Ac-2540</strain>
    </source>
</reference>
<evidence type="ECO:0008006" key="3">
    <source>
        <dbReference type="Google" id="ProtNLM"/>
    </source>
</evidence>
<accession>A0A4Q7WLZ0</accession>
<gene>
    <name evidence="1" type="ORF">EV645_6239</name>
</gene>
<dbReference type="AlphaFoldDB" id="A0A4Q7WLZ0"/>
<dbReference type="InterPro" id="IPR023393">
    <property type="entry name" value="START-like_dom_sf"/>
</dbReference>
<evidence type="ECO:0000313" key="1">
    <source>
        <dbReference type="EMBL" id="RZU11081.1"/>
    </source>
</evidence>